<reference evidence="13 14" key="1">
    <citation type="submission" date="2017-04" db="EMBL/GenBank/DDBJ databases">
        <authorList>
            <person name="Afonso C.L."/>
            <person name="Miller P.J."/>
            <person name="Scott M.A."/>
            <person name="Spackman E."/>
            <person name="Goraichik I."/>
            <person name="Dimitrov K.M."/>
            <person name="Suarez D.L."/>
            <person name="Swayne D.E."/>
        </authorList>
    </citation>
    <scope>NUCLEOTIDE SEQUENCE [LARGE SCALE GENOMIC DNA]</scope>
    <source>
        <strain evidence="13 14">VK13</strain>
    </source>
</reference>
<evidence type="ECO:0000256" key="7">
    <source>
        <dbReference type="ARBA" id="ARBA00023002"/>
    </source>
</evidence>
<dbReference type="EC" id="1.14.13.81" evidence="11"/>
<evidence type="ECO:0000256" key="9">
    <source>
        <dbReference type="ARBA" id="ARBA00023171"/>
    </source>
</evidence>
<evidence type="ECO:0000256" key="6">
    <source>
        <dbReference type="ARBA" id="ARBA00022857"/>
    </source>
</evidence>
<dbReference type="AlphaFoldDB" id="A0A1W1Z3Z4"/>
<evidence type="ECO:0000256" key="10">
    <source>
        <dbReference type="ARBA" id="ARBA00049231"/>
    </source>
</evidence>
<dbReference type="GO" id="GO:0036070">
    <property type="term" value="P:light-independent bacteriochlorophyll biosynthetic process"/>
    <property type="evidence" value="ECO:0007669"/>
    <property type="project" value="UniProtKB-UniRule"/>
</dbReference>
<dbReference type="STRING" id="1938817.SAMN06296008_10493"/>
<dbReference type="GO" id="GO:0048529">
    <property type="term" value="F:magnesium-protoporphyrin IX monomethyl ester (oxidative) cyclase activity"/>
    <property type="evidence" value="ECO:0007669"/>
    <property type="project" value="UniProtKB-UniRule"/>
</dbReference>
<comment type="cofactor">
    <cofactor evidence="1 11">
        <name>Fe cation</name>
        <dbReference type="ChEBI" id="CHEBI:24875"/>
    </cofactor>
</comment>
<accession>A0A1W1Z3Z4</accession>
<gene>
    <name evidence="11" type="primary">acsF</name>
    <name evidence="13" type="ORF">SAMN06296008_10493</name>
</gene>
<evidence type="ECO:0000313" key="14">
    <source>
        <dbReference type="Proteomes" id="UP000192708"/>
    </source>
</evidence>
<evidence type="ECO:0000256" key="4">
    <source>
        <dbReference type="ARBA" id="ARBA00022531"/>
    </source>
</evidence>
<dbReference type="OrthoDB" id="141643at2"/>
<evidence type="ECO:0000256" key="2">
    <source>
        <dbReference type="ARBA" id="ARBA00005173"/>
    </source>
</evidence>
<dbReference type="Pfam" id="PF02915">
    <property type="entry name" value="Rubrerythrin"/>
    <property type="match status" value="1"/>
</dbReference>
<dbReference type="PANTHER" id="PTHR31053">
    <property type="entry name" value="MAGNESIUM-PROTOPORPHYRIN IX MONOMETHYL ESTER [OXIDATIVE] CYCLASE, CHLOROPLASTIC"/>
    <property type="match status" value="1"/>
</dbReference>
<keyword evidence="8 11" id="KW-0408">Iron</keyword>
<dbReference type="Gene3D" id="1.20.1260.10">
    <property type="match status" value="1"/>
</dbReference>
<dbReference type="GO" id="GO:0005506">
    <property type="term" value="F:iron ion binding"/>
    <property type="evidence" value="ECO:0007669"/>
    <property type="project" value="UniProtKB-UniRule"/>
</dbReference>
<evidence type="ECO:0000313" key="13">
    <source>
        <dbReference type="EMBL" id="SMC43096.1"/>
    </source>
</evidence>
<keyword evidence="7 11" id="KW-0560">Oxidoreductase</keyword>
<comment type="function">
    <text evidence="11">Catalyzes the formation of the isocyclic ring in chlorophyll biosynthesis. Mediates the cyclase reaction, which results in the formation of divinylprotochlorophyllide (Pchlide) characteristic of all chlorophylls from magnesium-protoporphyrin IX 13-monomethyl ester (MgPMME).</text>
</comment>
<comment type="catalytic activity">
    <reaction evidence="10 11">
        <text>Mg-protoporphyrin IX 13-monomethyl ester + 3 NADPH + 3 O2 + 2 H(+) = 3,8-divinyl protochlorophyllide a + 3 NADP(+) + 5 H2O</text>
        <dbReference type="Rhea" id="RHEA:33235"/>
        <dbReference type="ChEBI" id="CHEBI:15377"/>
        <dbReference type="ChEBI" id="CHEBI:15378"/>
        <dbReference type="ChEBI" id="CHEBI:15379"/>
        <dbReference type="ChEBI" id="CHEBI:57783"/>
        <dbReference type="ChEBI" id="CHEBI:58349"/>
        <dbReference type="ChEBI" id="CHEBI:58632"/>
        <dbReference type="ChEBI" id="CHEBI:60491"/>
        <dbReference type="EC" id="1.14.13.81"/>
    </reaction>
</comment>
<dbReference type="EMBL" id="FWXJ01000004">
    <property type="protein sequence ID" value="SMC43096.1"/>
    <property type="molecule type" value="Genomic_DNA"/>
</dbReference>
<dbReference type="HAMAP" id="MF_01840">
    <property type="entry name" value="AcsF"/>
    <property type="match status" value="1"/>
</dbReference>
<keyword evidence="5 11" id="KW-0479">Metal-binding</keyword>
<organism evidence="13 14">
    <name type="scientific">Polynucleobacter kasalickyi</name>
    <dbReference type="NCBI Taxonomy" id="1938817"/>
    <lineage>
        <taxon>Bacteria</taxon>
        <taxon>Pseudomonadati</taxon>
        <taxon>Pseudomonadota</taxon>
        <taxon>Betaproteobacteria</taxon>
        <taxon>Burkholderiales</taxon>
        <taxon>Burkholderiaceae</taxon>
        <taxon>Polynucleobacter</taxon>
    </lineage>
</organism>
<dbReference type="GO" id="GO:0015979">
    <property type="term" value="P:photosynthesis"/>
    <property type="evidence" value="ECO:0007669"/>
    <property type="project" value="UniProtKB-UniRule"/>
</dbReference>
<keyword evidence="6 11" id="KW-0521">NADP</keyword>
<proteinExistence type="inferred from homology"/>
<dbReference type="InterPro" id="IPR008434">
    <property type="entry name" value="AcsF"/>
</dbReference>
<dbReference type="Proteomes" id="UP000192708">
    <property type="component" value="Unassembled WGS sequence"/>
</dbReference>
<dbReference type="PANTHER" id="PTHR31053:SF2">
    <property type="entry name" value="MAGNESIUM-PROTOPORPHYRIN IX MONOMETHYL ESTER [OXIDATIVE] CYCLASE, CHLOROPLASTIC"/>
    <property type="match status" value="1"/>
</dbReference>
<sequence length="358" mass="42117">MNALAPEFKDLAPINMATDKALESTMLSPRFYTTDFKELDAFNIESMRVEWDRLMAEFESDPNNAHFQRPENMLKDYSKLPEGLYQEFLDFLISSITSEFSGCVLYAEIKKKVTNPDLKDLFGYMARDESRHAGFINQWLKDFGIGVDLGFLARTKKYTFFKPKFIFYATYLSEKIGYARYITIFRLVERKPELRFHPIFLWFEQWCNDEFRHGEAFALLMRSDKRLTSGINCYWIRFFLLAVYATMYVRDHARVEFHQALNVSPTDYDREVLKVTSEISKQIFPFTINLDDSRVWEYFAKLKDISDQMDALKNQPGILGKLKRAAYGMQAGITFIKLYFVPVVPNELPINVRLQPVW</sequence>
<evidence type="ECO:0000256" key="11">
    <source>
        <dbReference type="HAMAP-Rule" id="MF_01840"/>
    </source>
</evidence>
<dbReference type="InterPro" id="IPR012347">
    <property type="entry name" value="Ferritin-like"/>
</dbReference>
<keyword evidence="9 11" id="KW-0149">Chlorophyll biosynthesis</keyword>
<dbReference type="InterPro" id="IPR003251">
    <property type="entry name" value="Rr_diiron-bd_dom"/>
</dbReference>
<feature type="domain" description="Rubrerythrin diiron-binding" evidence="12">
    <location>
        <begin position="90"/>
        <end position="220"/>
    </location>
</feature>
<dbReference type="RefSeq" id="WP_084283062.1">
    <property type="nucleotide sequence ID" value="NZ_FWXJ01000004.1"/>
</dbReference>
<dbReference type="UniPathway" id="UPA00671"/>
<dbReference type="NCBIfam" id="NF010172">
    <property type="entry name" value="PRK13654.1"/>
    <property type="match status" value="1"/>
</dbReference>
<dbReference type="InterPro" id="IPR009078">
    <property type="entry name" value="Ferritin-like_SF"/>
</dbReference>
<comment type="pathway">
    <text evidence="11">Porphyrin-containing compound metabolism; bacteriochlorophyll biosynthesis (light-independent).</text>
</comment>
<evidence type="ECO:0000256" key="3">
    <source>
        <dbReference type="ARBA" id="ARBA00006550"/>
    </source>
</evidence>
<evidence type="ECO:0000259" key="12">
    <source>
        <dbReference type="Pfam" id="PF02915"/>
    </source>
</evidence>
<keyword evidence="4 11" id="KW-0602">Photosynthesis</keyword>
<dbReference type="NCBIfam" id="TIGR02029">
    <property type="entry name" value="AcsF"/>
    <property type="match status" value="1"/>
</dbReference>
<keyword evidence="14" id="KW-1185">Reference proteome</keyword>
<dbReference type="SUPFAM" id="SSF47240">
    <property type="entry name" value="Ferritin-like"/>
    <property type="match status" value="1"/>
</dbReference>
<keyword evidence="11" id="KW-0077">Bacteriochlorophyll biosynthesis</keyword>
<protein>
    <recommendedName>
        <fullName evidence="11">Aerobic magnesium-protoporphyrin IX monomethyl ester [oxidative] cyclase</fullName>
        <shortName evidence="11">Aerobic Mg-protoporphyrin IX monomethyl ester oxidative cyclase</shortName>
        <ecNumber evidence="11">1.14.13.81</ecNumber>
    </recommendedName>
</protein>
<evidence type="ECO:0000256" key="1">
    <source>
        <dbReference type="ARBA" id="ARBA00001962"/>
    </source>
</evidence>
<comment type="similarity">
    <text evidence="3 11">Belongs to the AcsF family.</text>
</comment>
<evidence type="ECO:0000256" key="5">
    <source>
        <dbReference type="ARBA" id="ARBA00022723"/>
    </source>
</evidence>
<name>A0A1W1Z3Z4_9BURK</name>
<evidence type="ECO:0000256" key="8">
    <source>
        <dbReference type="ARBA" id="ARBA00023004"/>
    </source>
</evidence>
<comment type="pathway">
    <text evidence="2">Porphyrin-containing compound metabolism; chlorophyll biosynthesis.</text>
</comment>
<dbReference type="UniPathway" id="UPA00668"/>